<organism evidence="1 2">
    <name type="scientific">Paraburkholderia bannensis</name>
    <dbReference type="NCBI Taxonomy" id="765414"/>
    <lineage>
        <taxon>Bacteria</taxon>
        <taxon>Pseudomonadati</taxon>
        <taxon>Pseudomonadota</taxon>
        <taxon>Betaproteobacteria</taxon>
        <taxon>Burkholderiales</taxon>
        <taxon>Burkholderiaceae</taxon>
        <taxon>Paraburkholderia</taxon>
    </lineage>
</organism>
<dbReference type="AlphaFoldDB" id="A0A7W9U440"/>
<accession>A0A7W9U440</accession>
<dbReference type="RefSeq" id="WP_183732385.1">
    <property type="nucleotide sequence ID" value="NZ_JACHBW010000030.1"/>
</dbReference>
<name>A0A7W9U440_9BURK</name>
<proteinExistence type="predicted"/>
<dbReference type="EMBL" id="JACHBW010000030">
    <property type="protein sequence ID" value="MBB6106672.1"/>
    <property type="molecule type" value="Genomic_DNA"/>
</dbReference>
<evidence type="ECO:0000313" key="1">
    <source>
        <dbReference type="EMBL" id="MBB6106672.1"/>
    </source>
</evidence>
<keyword evidence="2" id="KW-1185">Reference proteome</keyword>
<reference evidence="1 2" key="1">
    <citation type="submission" date="2020-08" db="EMBL/GenBank/DDBJ databases">
        <title>Above-ground endophytic microbial communities from plants in different locations in the United States.</title>
        <authorList>
            <person name="Frank C."/>
        </authorList>
    </citation>
    <scope>NUCLEOTIDE SEQUENCE [LARGE SCALE GENOMIC DNA]</scope>
    <source>
        <strain evidence="1 2">WP4_2_2</strain>
    </source>
</reference>
<dbReference type="Proteomes" id="UP000571554">
    <property type="component" value="Unassembled WGS sequence"/>
</dbReference>
<protein>
    <submittedName>
        <fullName evidence="1">Uncharacterized protein</fullName>
    </submittedName>
</protein>
<sequence>MFNQTGTSIAPAIRQRDLPGCLSNQLNKDLELQPGDFTFHRKCRLHEKASAGAMPASDRGFLVGVSLSAGHRKPVGAA</sequence>
<gene>
    <name evidence="1" type="ORF">F4827_006548</name>
</gene>
<comment type="caution">
    <text evidence="1">The sequence shown here is derived from an EMBL/GenBank/DDBJ whole genome shotgun (WGS) entry which is preliminary data.</text>
</comment>
<evidence type="ECO:0000313" key="2">
    <source>
        <dbReference type="Proteomes" id="UP000571554"/>
    </source>
</evidence>